<feature type="compositionally biased region" description="Basic residues" evidence="20">
    <location>
        <begin position="1162"/>
        <end position="1177"/>
    </location>
</feature>
<dbReference type="PANTHER" id="PTHR11254">
    <property type="entry name" value="HECT DOMAIN UBIQUITIN-PROTEIN LIGASE"/>
    <property type="match status" value="1"/>
</dbReference>
<evidence type="ECO:0000256" key="8">
    <source>
        <dbReference type="ARBA" id="ARBA00022786"/>
    </source>
</evidence>
<dbReference type="SUPFAM" id="SSF81606">
    <property type="entry name" value="PP2C-like"/>
    <property type="match status" value="1"/>
</dbReference>
<dbReference type="PANTHER" id="PTHR11254:SF440">
    <property type="entry name" value="E3 UBIQUITIN-PROTEIN LIGASE NEDD-4"/>
    <property type="match status" value="1"/>
</dbReference>
<dbReference type="InterPro" id="IPR000569">
    <property type="entry name" value="HECT_dom"/>
</dbReference>
<organism evidence="24 25">
    <name type="scientific">Pythium insidiosum</name>
    <name type="common">Pythiosis disease agent</name>
    <dbReference type="NCBI Taxonomy" id="114742"/>
    <lineage>
        <taxon>Eukaryota</taxon>
        <taxon>Sar</taxon>
        <taxon>Stramenopiles</taxon>
        <taxon>Oomycota</taxon>
        <taxon>Peronosporomycetes</taxon>
        <taxon>Pythiales</taxon>
        <taxon>Pythiaceae</taxon>
        <taxon>Pythium</taxon>
    </lineage>
</organism>
<dbReference type="EMBL" id="JAKCXM010000005">
    <property type="protein sequence ID" value="KAJ0409258.1"/>
    <property type="molecule type" value="Genomic_DNA"/>
</dbReference>
<dbReference type="GO" id="GO:0032580">
    <property type="term" value="C:Golgi cisterna membrane"/>
    <property type="evidence" value="ECO:0007669"/>
    <property type="project" value="UniProtKB-SubCell"/>
</dbReference>
<dbReference type="InterPro" id="IPR036770">
    <property type="entry name" value="Ankyrin_rpt-contain_sf"/>
</dbReference>
<evidence type="ECO:0000256" key="7">
    <source>
        <dbReference type="ARBA" id="ARBA00022771"/>
    </source>
</evidence>
<keyword evidence="17" id="KW-0040">ANK repeat</keyword>
<feature type="region of interest" description="Disordered" evidence="20">
    <location>
        <begin position="93"/>
        <end position="152"/>
    </location>
</feature>
<feature type="repeat" description="RCC1" evidence="19">
    <location>
        <begin position="828"/>
        <end position="882"/>
    </location>
</feature>
<evidence type="ECO:0000256" key="14">
    <source>
        <dbReference type="ARBA" id="ARBA00040370"/>
    </source>
</evidence>
<reference evidence="24" key="1">
    <citation type="submission" date="2021-12" db="EMBL/GenBank/DDBJ databases">
        <title>Prjna785345.</title>
        <authorList>
            <person name="Rujirawat T."/>
            <person name="Krajaejun T."/>
        </authorList>
    </citation>
    <scope>NUCLEOTIDE SEQUENCE</scope>
    <source>
        <strain evidence="24">Pi057C3</strain>
    </source>
</reference>
<dbReference type="Gene3D" id="3.90.1750.10">
    <property type="entry name" value="Hect, E3 ligase catalytic domains"/>
    <property type="match status" value="1"/>
</dbReference>
<keyword evidence="9" id="KW-0256">Endoplasmic reticulum</keyword>
<keyword evidence="5" id="KW-0808">Transferase</keyword>
<dbReference type="InterPro" id="IPR009091">
    <property type="entry name" value="RCC1/BLIP-II"/>
</dbReference>
<evidence type="ECO:0000256" key="18">
    <source>
        <dbReference type="PROSITE-ProRule" id="PRU00104"/>
    </source>
</evidence>
<dbReference type="SMART" id="SM00332">
    <property type="entry name" value="PP2Cc"/>
    <property type="match status" value="1"/>
</dbReference>
<evidence type="ECO:0000256" key="3">
    <source>
        <dbReference type="ARBA" id="ARBA00004906"/>
    </source>
</evidence>
<proteinExistence type="predicted"/>
<feature type="compositionally biased region" description="Basic residues" evidence="20">
    <location>
        <begin position="99"/>
        <end position="108"/>
    </location>
</feature>
<dbReference type="PROSITE" id="PS50297">
    <property type="entry name" value="ANK_REP_REGION"/>
    <property type="match status" value="1"/>
</dbReference>
<feature type="compositionally biased region" description="Low complexity" evidence="20">
    <location>
        <begin position="1314"/>
        <end position="1335"/>
    </location>
</feature>
<dbReference type="Pfam" id="PF12796">
    <property type="entry name" value="Ank_2"/>
    <property type="match status" value="1"/>
</dbReference>
<dbReference type="PROSITE" id="PS00626">
    <property type="entry name" value="RCC1_2"/>
    <property type="match status" value="1"/>
</dbReference>
<dbReference type="InterPro" id="IPR035983">
    <property type="entry name" value="Hect_E3_ubiquitin_ligase"/>
</dbReference>
<feature type="region of interest" description="Disordered" evidence="20">
    <location>
        <begin position="1157"/>
        <end position="1216"/>
    </location>
</feature>
<comment type="catalytic activity">
    <reaction evidence="1">
        <text>S-ubiquitinyl-[E2 ubiquitin-conjugating enzyme]-L-cysteine + [acceptor protein]-L-lysine = [E2 ubiquitin-conjugating enzyme]-L-cysteine + N(6)-ubiquitinyl-[acceptor protein]-L-lysine.</text>
        <dbReference type="EC" id="2.3.2.26"/>
    </reaction>
</comment>
<evidence type="ECO:0000256" key="11">
    <source>
        <dbReference type="ARBA" id="ARBA00023034"/>
    </source>
</evidence>
<dbReference type="Pfam" id="PF00415">
    <property type="entry name" value="RCC1"/>
    <property type="match status" value="3"/>
</dbReference>
<dbReference type="SMART" id="SM00248">
    <property type="entry name" value="ANK"/>
    <property type="match status" value="2"/>
</dbReference>
<dbReference type="Gene3D" id="3.30.2160.10">
    <property type="entry name" value="Hect, E3 ligase catalytic domain"/>
    <property type="match status" value="1"/>
</dbReference>
<evidence type="ECO:0000256" key="1">
    <source>
        <dbReference type="ARBA" id="ARBA00000885"/>
    </source>
</evidence>
<sequence length="1760" mass="197422">MVQEGVAVALVLAIWSIMLLGCGVLYHRGKARSRELELHAPLHPESTVHRLDAALSQAEEGFNVCSGCGFENFKRSIFCMVCGEVMAEPLLDETDRRQSSAKKSRTSKLSHTPSTPRMETVSTINARRQERARKRREWVRKKTSKDRSGGASYTWVRDTDVSAQDADDAVRLPSVVPQFVSKTFQRGFLQIKIVGTAAEMDNDDIAAAEPTHDSSTASDSGSSTEQGDIKPAALIPIRITPDERVAELEAEVADIRLDLVPATDMNAIHFPVDIDHSNAETQVSGTTEMYAAHFHRDFPSKLAEFVTATTELFVSPDTRHMKMHLDRDSVIDDSLKLLGLLQDNDVRVAFRIDFVNEKGLDAGGVYREWFLLINEGLIKPEAGIFRCVDKSEQTFYLNPHSKQDIGDDHLLYFLAVGRLLGRSLLEGNPTCFHLALPLLKIILGQPVGFHDLEYFDPPAYKNLVWLMENDGIDALELDFSVCEKVGGKTEIIDLIPNGRNIPVTDANKAEYLDRRFRYMLFESVQDQLYAFLKGLYQVIPPDLFLMFDAEELDFVFCGADEIDVDDWERNTKYTSDLYRQPVLTWFWEIVREMPDEYRRRLLQFSTGSSRVPFAGFKGVDIWQYARQDAAAHVEALVTVGLVAVDERNDDGETALHVAAAAGSDAVVQVLLRHGADLRLSDWESGWTALHRSVYFEHLTTTLLLLRHARRVYGRKFMNEYLYETRDHDRETPMEMISRKTSPDKAAEQGRHRQGGMVYTFGKVDFQLGYHLPHVNVQSSPRLVELPLGYHLPHVNVQSSPRLVELPVPQSVVQISASKFHTVALNASGEVFAWGFGKGGRLGTGTEFEYVTHVEPTRLSLLKDIPIARVAAGENHTVALSRSGQVFSWGSNSFGQLGHQLKTCSHESRLTPKRIDAFRGMTMIDIAASGCHSGAICGDDGSVFTWGLNKRGQLGRKDGFGSDQPNPGPRRVDRLVPGHALSVIYESYDDIAVAQVAMSDVHTCVVLRCSKNGQTIGQVWQFGYGSNIPTRINFKEKRRRTDSHLMIDSWLPRHKMLETDIVSVSQTNLERTCLDYMRLNWDALLEMGGKERLDNLFDLMLPPELPMQPSTLNSWGLVEQPGHVSLAELQRREEEERLVEEQRQILAQIEEENRLRQLQERASKKKDRQSAASKRKPSTNKSKPEGAQSARRTSEKRSSQGSAAPAKSGGPTTETTSEFPDEFLEIFATAPPSELAGDMALLTCARKHRSLLLARQHAKRAPLISSARPVVSSRALGLTGVSTCPPTKDALFPQSDSIPIVKTAAISKKTAELASSPLSTSSESSSSSSSSPPRESTSPWRALFLTFFAMLQPDNTSPWRALFLTFFAMLQPDKFSSVSHDIDEDEDRVLYGDDLHVNSVPPHVAEAVPLPELLWRFDMDSYAANKHNEDRTQHLIDALPVGWLNGEEAASHNEHDEADVAPVFFCGCYDGHGGEEAVEYVQRNLYRNIKLELAETNRSVQDAIVAGFQRTDQEFHRRSCHEFEKGAWSACSVGACAVMALVVDRKLYVASCGDCRAIMAFREPDGSLSVEQITWDHSANDKREQERLRLLYPDDYDIVRELGRHNYYVKGRLQPTRSLGDTYMKVRDVNKAPMPRGLRIRGNFSRPYISAIPDVFEVDLADRQPEFVVLGSDGLYGELSNEEIVDLVDKFREEGEENVSTALRCAILDRVAEYYGLHAWDLEHIPPGERRTYHDDITIDVLHFTPPHHAKEQRDAQAEAA</sequence>
<evidence type="ECO:0000256" key="20">
    <source>
        <dbReference type="SAM" id="MobiDB-lite"/>
    </source>
</evidence>
<dbReference type="SUPFAM" id="SSF50985">
    <property type="entry name" value="RCC1/BLIP-II"/>
    <property type="match status" value="1"/>
</dbReference>
<feature type="region of interest" description="Disordered" evidence="20">
    <location>
        <begin position="208"/>
        <end position="229"/>
    </location>
</feature>
<dbReference type="PROSITE" id="PS51746">
    <property type="entry name" value="PPM_2"/>
    <property type="match status" value="1"/>
</dbReference>
<dbReference type="GO" id="GO:0006511">
    <property type="term" value="P:ubiquitin-dependent protein catabolic process"/>
    <property type="evidence" value="ECO:0007669"/>
    <property type="project" value="TreeGrafter"/>
</dbReference>
<dbReference type="Gene3D" id="1.25.40.20">
    <property type="entry name" value="Ankyrin repeat-containing domain"/>
    <property type="match status" value="1"/>
</dbReference>
<evidence type="ECO:0000256" key="21">
    <source>
        <dbReference type="SAM" id="Phobius"/>
    </source>
</evidence>
<keyword evidence="21" id="KW-1133">Transmembrane helix</keyword>
<evidence type="ECO:0000313" key="25">
    <source>
        <dbReference type="Proteomes" id="UP001209570"/>
    </source>
</evidence>
<dbReference type="GO" id="GO:0008270">
    <property type="term" value="F:zinc ion binding"/>
    <property type="evidence" value="ECO:0007669"/>
    <property type="project" value="UniProtKB-KW"/>
</dbReference>
<comment type="caution">
    <text evidence="24">The sequence shown here is derived from an EMBL/GenBank/DDBJ whole genome shotgun (WGS) entry which is preliminary data.</text>
</comment>
<dbReference type="Proteomes" id="UP001209570">
    <property type="component" value="Unassembled WGS sequence"/>
</dbReference>
<feature type="region of interest" description="Disordered" evidence="20">
    <location>
        <begin position="1311"/>
        <end position="1335"/>
    </location>
</feature>
<dbReference type="CDD" id="cd00078">
    <property type="entry name" value="HECTc"/>
    <property type="match status" value="1"/>
</dbReference>
<evidence type="ECO:0000256" key="16">
    <source>
        <dbReference type="ARBA" id="ARBA00042378"/>
    </source>
</evidence>
<dbReference type="InterPro" id="IPR002110">
    <property type="entry name" value="Ankyrin_rpt"/>
</dbReference>
<dbReference type="SMART" id="SM00119">
    <property type="entry name" value="HECTc"/>
    <property type="match status" value="1"/>
</dbReference>
<dbReference type="PROSITE" id="PS50088">
    <property type="entry name" value="ANK_REPEAT"/>
    <property type="match status" value="1"/>
</dbReference>
<dbReference type="InterPro" id="IPR001876">
    <property type="entry name" value="Znf_RanBP2"/>
</dbReference>
<dbReference type="Pfam" id="PF00481">
    <property type="entry name" value="PP2C"/>
    <property type="match status" value="1"/>
</dbReference>
<keyword evidence="10" id="KW-0862">Zinc</keyword>
<evidence type="ECO:0000256" key="5">
    <source>
        <dbReference type="ARBA" id="ARBA00022679"/>
    </source>
</evidence>
<comment type="caution">
    <text evidence="18">Lacks conserved residue(s) required for the propagation of feature annotation.</text>
</comment>
<feature type="repeat" description="ANK" evidence="17">
    <location>
        <begin position="650"/>
        <end position="682"/>
    </location>
</feature>
<evidence type="ECO:0000256" key="17">
    <source>
        <dbReference type="PROSITE-ProRule" id="PRU00023"/>
    </source>
</evidence>
<feature type="repeat" description="RCC1" evidence="19">
    <location>
        <begin position="940"/>
        <end position="1008"/>
    </location>
</feature>
<keyword evidence="21" id="KW-0472">Membrane</keyword>
<dbReference type="CDD" id="cd00143">
    <property type="entry name" value="PP2Cc"/>
    <property type="match status" value="1"/>
</dbReference>
<dbReference type="PRINTS" id="PR00633">
    <property type="entry name" value="RCCNDNSATION"/>
</dbReference>
<dbReference type="EC" id="2.3.2.26" evidence="4"/>
<dbReference type="GO" id="GO:0061630">
    <property type="term" value="F:ubiquitin protein ligase activity"/>
    <property type="evidence" value="ECO:0007669"/>
    <property type="project" value="UniProtKB-EC"/>
</dbReference>
<comment type="pathway">
    <text evidence="3">Protein modification; protein ubiquitination.</text>
</comment>
<feature type="compositionally biased region" description="Low complexity" evidence="20">
    <location>
        <begin position="213"/>
        <end position="224"/>
    </location>
</feature>
<keyword evidence="7" id="KW-0863">Zinc-finger</keyword>
<feature type="transmembrane region" description="Helical" evidence="21">
    <location>
        <begin position="6"/>
        <end position="26"/>
    </location>
</feature>
<name>A0AAD5QF02_PYTIN</name>
<dbReference type="InterPro" id="IPR050409">
    <property type="entry name" value="E3_ubiq-protein_ligase"/>
</dbReference>
<evidence type="ECO:0000256" key="10">
    <source>
        <dbReference type="ARBA" id="ARBA00022833"/>
    </source>
</evidence>
<evidence type="ECO:0000256" key="2">
    <source>
        <dbReference type="ARBA" id="ARBA00004240"/>
    </source>
</evidence>
<dbReference type="InterPro" id="IPR001932">
    <property type="entry name" value="PPM-type_phosphatase-like_dom"/>
</dbReference>
<feature type="domain" description="HECT" evidence="22">
    <location>
        <begin position="342"/>
        <end position="617"/>
    </location>
</feature>
<accession>A0AAD5QF02</accession>
<dbReference type="InterPro" id="IPR036457">
    <property type="entry name" value="PPM-type-like_dom_sf"/>
</dbReference>
<evidence type="ECO:0000256" key="4">
    <source>
        <dbReference type="ARBA" id="ARBA00012485"/>
    </source>
</evidence>
<keyword evidence="25" id="KW-1185">Reference proteome</keyword>
<feature type="domain" description="PPM-type phosphatase" evidence="23">
    <location>
        <begin position="1415"/>
        <end position="1743"/>
    </location>
</feature>
<evidence type="ECO:0000259" key="22">
    <source>
        <dbReference type="PROSITE" id="PS50237"/>
    </source>
</evidence>
<dbReference type="SUPFAM" id="SSF48403">
    <property type="entry name" value="Ankyrin repeat"/>
    <property type="match status" value="1"/>
</dbReference>
<protein>
    <recommendedName>
        <fullName evidence="14">E3 ubiquitin-protein ligase HACE1</fullName>
        <ecNumber evidence="4">2.3.2.26</ecNumber>
    </recommendedName>
    <alternativeName>
        <fullName evidence="16">HECT domain and ankyrin repeat-containing E3 ubiquitin-protein ligase 1</fullName>
    </alternativeName>
    <alternativeName>
        <fullName evidence="15">HECT-type E3 ubiquitin transferase HACE1</fullName>
    </alternativeName>
</protein>
<dbReference type="GO" id="GO:0016567">
    <property type="term" value="P:protein ubiquitination"/>
    <property type="evidence" value="ECO:0007669"/>
    <property type="project" value="TreeGrafter"/>
</dbReference>
<evidence type="ECO:0000256" key="9">
    <source>
        <dbReference type="ARBA" id="ARBA00022824"/>
    </source>
</evidence>
<dbReference type="Pfam" id="PF00632">
    <property type="entry name" value="HECT"/>
    <property type="match status" value="1"/>
</dbReference>
<dbReference type="Gene3D" id="2.130.10.30">
    <property type="entry name" value="Regulator of chromosome condensation 1/beta-lactamase-inhibitor protein II"/>
    <property type="match status" value="1"/>
</dbReference>
<keyword evidence="21" id="KW-0812">Transmembrane</keyword>
<dbReference type="InterPro" id="IPR000408">
    <property type="entry name" value="Reg_chr_condens"/>
</dbReference>
<dbReference type="SUPFAM" id="SSF56204">
    <property type="entry name" value="Hect, E3 ligase catalytic domain"/>
    <property type="match status" value="1"/>
</dbReference>
<keyword evidence="6" id="KW-0479">Metal-binding</keyword>
<keyword evidence="11" id="KW-0333">Golgi apparatus</keyword>
<dbReference type="FunFam" id="3.30.2160.10:FF:000001">
    <property type="entry name" value="E3 ubiquitin-protein ligase NEDD4-like"/>
    <property type="match status" value="1"/>
</dbReference>
<evidence type="ECO:0000256" key="13">
    <source>
        <dbReference type="ARBA" id="ARBA00037859"/>
    </source>
</evidence>
<dbReference type="PROSITE" id="PS50237">
    <property type="entry name" value="HECT"/>
    <property type="match status" value="1"/>
</dbReference>
<evidence type="ECO:0000256" key="15">
    <source>
        <dbReference type="ARBA" id="ARBA00041409"/>
    </source>
</evidence>
<feature type="compositionally biased region" description="Basic residues" evidence="20">
    <location>
        <begin position="130"/>
        <end position="144"/>
    </location>
</feature>
<dbReference type="Gene3D" id="3.60.40.10">
    <property type="entry name" value="PPM-type phosphatase domain"/>
    <property type="match status" value="1"/>
</dbReference>
<comment type="subcellular location">
    <subcellularLocation>
        <location evidence="2">Endoplasmic reticulum</location>
    </subcellularLocation>
    <subcellularLocation>
        <location evidence="13">Golgi apparatus</location>
        <location evidence="13">Golgi stack membrane</location>
    </subcellularLocation>
</comment>
<evidence type="ECO:0000259" key="23">
    <source>
        <dbReference type="PROSITE" id="PS51746"/>
    </source>
</evidence>
<keyword evidence="12" id="KW-0131">Cell cycle</keyword>
<dbReference type="PROSITE" id="PS50012">
    <property type="entry name" value="RCC1_3"/>
    <property type="match status" value="3"/>
</dbReference>
<evidence type="ECO:0000256" key="12">
    <source>
        <dbReference type="ARBA" id="ARBA00023306"/>
    </source>
</evidence>
<dbReference type="Gene3D" id="3.30.2410.10">
    <property type="entry name" value="Hect, E3 ligase catalytic domain"/>
    <property type="match status" value="1"/>
</dbReference>
<evidence type="ECO:0000256" key="19">
    <source>
        <dbReference type="PROSITE-ProRule" id="PRU00235"/>
    </source>
</evidence>
<feature type="repeat" description="RCC1" evidence="19">
    <location>
        <begin position="883"/>
        <end position="938"/>
    </location>
</feature>
<dbReference type="SMART" id="SM00547">
    <property type="entry name" value="ZnF_RBZ"/>
    <property type="match status" value="1"/>
</dbReference>
<dbReference type="GO" id="GO:0005783">
    <property type="term" value="C:endoplasmic reticulum"/>
    <property type="evidence" value="ECO:0007669"/>
    <property type="project" value="UniProtKB-SubCell"/>
</dbReference>
<evidence type="ECO:0000313" key="24">
    <source>
        <dbReference type="EMBL" id="KAJ0409258.1"/>
    </source>
</evidence>
<keyword evidence="8 18" id="KW-0833">Ubl conjugation pathway</keyword>
<feature type="compositionally biased region" description="Polar residues" evidence="20">
    <location>
        <begin position="109"/>
        <end position="125"/>
    </location>
</feature>
<evidence type="ECO:0000256" key="6">
    <source>
        <dbReference type="ARBA" id="ARBA00022723"/>
    </source>
</evidence>
<gene>
    <name evidence="24" type="ORF">P43SY_006755</name>
</gene>